<evidence type="ECO:0000256" key="4">
    <source>
        <dbReference type="ARBA" id="ARBA00022475"/>
    </source>
</evidence>
<evidence type="ECO:0000256" key="8">
    <source>
        <dbReference type="SAM" id="MobiDB-lite"/>
    </source>
</evidence>
<dbReference type="GO" id="GO:0022857">
    <property type="term" value="F:transmembrane transporter activity"/>
    <property type="evidence" value="ECO:0007669"/>
    <property type="project" value="InterPro"/>
</dbReference>
<evidence type="ECO:0000256" key="1">
    <source>
        <dbReference type="ARBA" id="ARBA00004651"/>
    </source>
</evidence>
<feature type="transmembrane region" description="Helical" evidence="9">
    <location>
        <begin position="99"/>
        <end position="119"/>
    </location>
</feature>
<keyword evidence="5 9" id="KW-0812">Transmembrane</keyword>
<feature type="transmembrane region" description="Helical" evidence="9">
    <location>
        <begin position="59"/>
        <end position="78"/>
    </location>
</feature>
<evidence type="ECO:0000313" key="11">
    <source>
        <dbReference type="Proteomes" id="UP000182237"/>
    </source>
</evidence>
<proteinExistence type="inferred from homology"/>
<organism evidence="10 11">
    <name type="scientific">Corynebacterium timonense</name>
    <dbReference type="NCBI Taxonomy" id="441500"/>
    <lineage>
        <taxon>Bacteria</taxon>
        <taxon>Bacillati</taxon>
        <taxon>Actinomycetota</taxon>
        <taxon>Actinomycetes</taxon>
        <taxon>Mycobacteriales</taxon>
        <taxon>Corynebacteriaceae</taxon>
        <taxon>Corynebacterium</taxon>
    </lineage>
</organism>
<evidence type="ECO:0000256" key="3">
    <source>
        <dbReference type="ARBA" id="ARBA00022448"/>
    </source>
</evidence>
<evidence type="ECO:0000256" key="5">
    <source>
        <dbReference type="ARBA" id="ARBA00022692"/>
    </source>
</evidence>
<dbReference type="PANTHER" id="PTHR30047:SF7">
    <property type="entry name" value="HIGH-AFFINITY CHOLINE TRANSPORT PROTEIN"/>
    <property type="match status" value="1"/>
</dbReference>
<evidence type="ECO:0000256" key="2">
    <source>
        <dbReference type="ARBA" id="ARBA00005658"/>
    </source>
</evidence>
<reference evidence="10 11" key="1">
    <citation type="submission" date="2016-10" db="EMBL/GenBank/DDBJ databases">
        <authorList>
            <person name="de Groot N.N."/>
        </authorList>
    </citation>
    <scope>NUCLEOTIDE SEQUENCE [LARGE SCALE GENOMIC DNA]</scope>
    <source>
        <strain evidence="10 11">DSM 45434</strain>
    </source>
</reference>
<keyword evidence="4" id="KW-1003">Cell membrane</keyword>
<feature type="transmembrane region" description="Helical" evidence="9">
    <location>
        <begin position="453"/>
        <end position="473"/>
    </location>
</feature>
<dbReference type="NCBIfam" id="TIGR00842">
    <property type="entry name" value="bcct"/>
    <property type="match status" value="1"/>
</dbReference>
<evidence type="ECO:0000313" key="10">
    <source>
        <dbReference type="EMBL" id="SDS36082.1"/>
    </source>
</evidence>
<evidence type="ECO:0000256" key="7">
    <source>
        <dbReference type="ARBA" id="ARBA00023136"/>
    </source>
</evidence>
<keyword evidence="6 9" id="KW-1133">Transmembrane helix</keyword>
<feature type="transmembrane region" description="Helical" evidence="9">
    <location>
        <begin position="154"/>
        <end position="172"/>
    </location>
</feature>
<name>A0A1H1RK69_9CORY</name>
<dbReference type="InterPro" id="IPR000060">
    <property type="entry name" value="BCCT_transptr"/>
</dbReference>
<dbReference type="PANTHER" id="PTHR30047">
    <property type="entry name" value="HIGH-AFFINITY CHOLINE TRANSPORT PROTEIN-RELATED"/>
    <property type="match status" value="1"/>
</dbReference>
<dbReference type="EMBL" id="LT629765">
    <property type="protein sequence ID" value="SDS36082.1"/>
    <property type="molecule type" value="Genomic_DNA"/>
</dbReference>
<feature type="compositionally biased region" description="Acidic residues" evidence="8">
    <location>
        <begin position="581"/>
        <end position="593"/>
    </location>
</feature>
<dbReference type="OrthoDB" id="9775735at2"/>
<dbReference type="Pfam" id="PF02028">
    <property type="entry name" value="BCCT"/>
    <property type="match status" value="1"/>
</dbReference>
<feature type="transmembrane region" description="Helical" evidence="9">
    <location>
        <begin position="357"/>
        <end position="380"/>
    </location>
</feature>
<feature type="transmembrane region" description="Helical" evidence="9">
    <location>
        <begin position="411"/>
        <end position="432"/>
    </location>
</feature>
<feature type="transmembrane region" description="Helical" evidence="9">
    <location>
        <begin position="271"/>
        <end position="291"/>
    </location>
</feature>
<protein>
    <submittedName>
        <fullName evidence="10">Choline/carnitine/betaine transport</fullName>
    </submittedName>
</protein>
<comment type="similarity">
    <text evidence="2">Belongs to the BCCT transporter (TC 2.A.15) family.</text>
</comment>
<dbReference type="AlphaFoldDB" id="A0A1H1RK69"/>
<sequence length="609" mass="67346">MATKAPQNAGKSRRLQADPLILFTSVGFIALFVILTLSFGDRAREAYATISSTLMENLSWFYIGGTSAVLVFLIVIFVSDLGNLRLGEDDEEPEYSVPVWFAMLFAAGMGASLLFWGAAEPLHHAFNPPRGGFESMSREAINQSFEFSYYHFGIHMWVLFALPGLAMGYFSYKRKMPARLSSLFSPLLGRRIYEWPGKLLDSLGIIGTVFGIGVSVGLGVLQISAGMNIMWDVPLITPVQLGIILAITLAACISVASGLDRGIKILSNVNIAASVALMIFVLLTGPTLRLIGQVTESFGMYISSLPEMMFWVDSFNDNPGWHATWTAFYWAWTICWAPFVGMFFARISRGRTVRSFIGGTLLLPTAFVLVWFSIFGRAAIEEEEQNPGVLTQPVVVEDDTPQALFTLLEQYPLYGLVGAVALITLVLYFVTSMDSAAMVMDMFAAGEEEKTPVYYRVGWVVAIGVVTAALLFINDSGIAALQEVVIIIALPFFFAYFFIMYALVKAMNDDRAVRRRVRTRQWEKTDSAEKLEEGENKPAPGYDADGNELELPELVYDEDQGSWKLNESLIIEGDLAVAGEVDNDWDPGSESEVEPGFTIVDEQSPRKHD</sequence>
<comment type="subcellular location">
    <subcellularLocation>
        <location evidence="1">Cell membrane</location>
        <topology evidence="1">Multi-pass membrane protein</topology>
    </subcellularLocation>
</comment>
<feature type="compositionally biased region" description="Basic and acidic residues" evidence="8">
    <location>
        <begin position="524"/>
        <end position="536"/>
    </location>
</feature>
<keyword evidence="3" id="KW-0813">Transport</keyword>
<gene>
    <name evidence="10" type="ORF">SAMN04488539_1519</name>
</gene>
<feature type="transmembrane region" description="Helical" evidence="9">
    <location>
        <begin position="327"/>
        <end position="345"/>
    </location>
</feature>
<dbReference type="eggNOG" id="COG1292">
    <property type="taxonomic scope" value="Bacteria"/>
</dbReference>
<dbReference type="GO" id="GO:0005886">
    <property type="term" value="C:plasma membrane"/>
    <property type="evidence" value="ECO:0007669"/>
    <property type="project" value="UniProtKB-SubCell"/>
</dbReference>
<feature type="transmembrane region" description="Helical" evidence="9">
    <location>
        <begin position="199"/>
        <end position="223"/>
    </location>
</feature>
<evidence type="ECO:0000256" key="9">
    <source>
        <dbReference type="SAM" id="Phobius"/>
    </source>
</evidence>
<dbReference type="RefSeq" id="WP_040421433.1">
    <property type="nucleotide sequence ID" value="NZ_LT629765.1"/>
</dbReference>
<feature type="transmembrane region" description="Helical" evidence="9">
    <location>
        <begin position="20"/>
        <end position="39"/>
    </location>
</feature>
<evidence type="ECO:0000256" key="6">
    <source>
        <dbReference type="ARBA" id="ARBA00022989"/>
    </source>
</evidence>
<feature type="transmembrane region" description="Helical" evidence="9">
    <location>
        <begin position="485"/>
        <end position="504"/>
    </location>
</feature>
<keyword evidence="11" id="KW-1185">Reference proteome</keyword>
<feature type="transmembrane region" description="Helical" evidence="9">
    <location>
        <begin position="235"/>
        <end position="259"/>
    </location>
</feature>
<feature type="region of interest" description="Disordered" evidence="8">
    <location>
        <begin position="524"/>
        <end position="544"/>
    </location>
</feature>
<keyword evidence="7 9" id="KW-0472">Membrane</keyword>
<dbReference type="Proteomes" id="UP000182237">
    <property type="component" value="Chromosome I"/>
</dbReference>
<feature type="region of interest" description="Disordered" evidence="8">
    <location>
        <begin position="581"/>
        <end position="609"/>
    </location>
</feature>
<accession>A0A1H1RK69</accession>